<dbReference type="InterPro" id="IPR012452">
    <property type="entry name" value="DUF1657"/>
</dbReference>
<dbReference type="eggNOG" id="ENOG5032ZPI">
    <property type="taxonomic scope" value="Bacteria"/>
</dbReference>
<evidence type="ECO:0000313" key="2">
    <source>
        <dbReference type="Proteomes" id="UP000029431"/>
    </source>
</evidence>
<protein>
    <recommendedName>
        <fullName evidence="3">DUF1657 domain-containing protein</fullName>
    </recommendedName>
</protein>
<gene>
    <name evidence="1" type="ORF">ERIC2_c10150</name>
</gene>
<name>V9W6Y1_9BACL</name>
<dbReference type="EMBL" id="CP003355">
    <property type="protein sequence ID" value="AHD04847.1"/>
    <property type="molecule type" value="Genomic_DNA"/>
</dbReference>
<dbReference type="KEGG" id="plv:ERIC2_c10150"/>
<keyword evidence="2" id="KW-1185">Reference proteome</keyword>
<proteinExistence type="predicted"/>
<accession>V9W6Y1</accession>
<evidence type="ECO:0000313" key="1">
    <source>
        <dbReference type="EMBL" id="AHD04847.1"/>
    </source>
</evidence>
<evidence type="ECO:0008006" key="3">
    <source>
        <dbReference type="Google" id="ProtNLM"/>
    </source>
</evidence>
<organism evidence="1 2">
    <name type="scientific">Paenibacillus larvae subsp. larvae DSM 25430</name>
    <dbReference type="NCBI Taxonomy" id="697284"/>
    <lineage>
        <taxon>Bacteria</taxon>
        <taxon>Bacillati</taxon>
        <taxon>Bacillota</taxon>
        <taxon>Bacilli</taxon>
        <taxon>Bacillales</taxon>
        <taxon>Paenibacillaceae</taxon>
        <taxon>Paenibacillus</taxon>
    </lineage>
</organism>
<dbReference type="Pfam" id="PF07870">
    <property type="entry name" value="DUF1657"/>
    <property type="match status" value="1"/>
</dbReference>
<dbReference type="HOGENOM" id="CLU_185905_1_0_9"/>
<sequence>MIIKHVQKEVNNMTVASQVKVCLASLKSAQASLESFALNTQNQAAKQLFTEAAQTTQQVVDQVNSRVAELENEEPQYKGM</sequence>
<reference evidence="1 2" key="1">
    <citation type="journal article" date="2014" name="PLoS ONE">
        <title>How to Kill the Honey Bee Larva: Genomic Potential and Virulence Mechanisms of Paenibacillus larvae.</title>
        <authorList>
            <person name="Djukic M."/>
            <person name="Brzuszkiewicz E."/>
            <person name="Funfhaus A."/>
            <person name="Voss J."/>
            <person name="Gollnow K."/>
            <person name="Poppinga L."/>
            <person name="Liesegang H."/>
            <person name="Garcia-Gonzalez E."/>
            <person name="Genersch E."/>
            <person name="Daniel R."/>
        </authorList>
    </citation>
    <scope>NUCLEOTIDE SEQUENCE [LARGE SCALE GENOMIC DNA]</scope>
    <source>
        <strain evidence="1 2">DSM 25430</strain>
    </source>
</reference>
<dbReference type="Proteomes" id="UP000029431">
    <property type="component" value="Chromosome"/>
</dbReference>
<dbReference type="PATRIC" id="fig|697284.3.peg.958"/>
<dbReference type="AlphaFoldDB" id="V9W6Y1"/>